<keyword evidence="7" id="KW-1015">Disulfide bond</keyword>
<feature type="domain" description="Fucolectin tachylectin-4 pentraxin-1" evidence="8">
    <location>
        <begin position="384"/>
        <end position="527"/>
    </location>
</feature>
<dbReference type="PANTHER" id="PTHR45713">
    <property type="entry name" value="FTP DOMAIN-CONTAINING PROTEIN"/>
    <property type="match status" value="1"/>
</dbReference>
<name>A0A8J7T8I9_ATRSP</name>
<feature type="non-terminal residue" evidence="9">
    <location>
        <position position="1"/>
    </location>
</feature>
<evidence type="ECO:0000256" key="4">
    <source>
        <dbReference type="ARBA" id="ARBA00022723"/>
    </source>
</evidence>
<dbReference type="GO" id="GO:0042806">
    <property type="term" value="F:fucose binding"/>
    <property type="evidence" value="ECO:0007669"/>
    <property type="project" value="UniProtKB-ARBA"/>
</dbReference>
<keyword evidence="6" id="KW-0106">Calcium</keyword>
<dbReference type="GO" id="GO:0001868">
    <property type="term" value="P:regulation of complement activation, lectin pathway"/>
    <property type="evidence" value="ECO:0007669"/>
    <property type="project" value="UniProtKB-ARBA"/>
</dbReference>
<evidence type="ECO:0000256" key="5">
    <source>
        <dbReference type="ARBA" id="ARBA00022734"/>
    </source>
</evidence>
<gene>
    <name evidence="9" type="primary">Fucl1_1</name>
    <name evidence="9" type="ORF">GTO95_0008227</name>
</gene>
<dbReference type="Gene3D" id="2.60.120.260">
    <property type="entry name" value="Galactose-binding domain-like"/>
    <property type="match status" value="6"/>
</dbReference>
<keyword evidence="4" id="KW-0479">Metal-binding</keyword>
<comment type="similarity">
    <text evidence="2">Belongs to the fucolectin family.</text>
</comment>
<organism evidence="9 10">
    <name type="scientific">Atractosteus spatula</name>
    <name type="common">Alligator gar</name>
    <name type="synonym">Lepisosteus spatula</name>
    <dbReference type="NCBI Taxonomy" id="7917"/>
    <lineage>
        <taxon>Eukaryota</taxon>
        <taxon>Metazoa</taxon>
        <taxon>Chordata</taxon>
        <taxon>Craniata</taxon>
        <taxon>Vertebrata</taxon>
        <taxon>Euteleostomi</taxon>
        <taxon>Actinopterygii</taxon>
        <taxon>Neopterygii</taxon>
        <taxon>Holostei</taxon>
        <taxon>Semionotiformes</taxon>
        <taxon>Lepisosteidae</taxon>
        <taxon>Atractosteus</taxon>
    </lineage>
</organism>
<dbReference type="InterPro" id="IPR051941">
    <property type="entry name" value="BG_Antigen-Binding_Lectin"/>
</dbReference>
<evidence type="ECO:0000256" key="6">
    <source>
        <dbReference type="ARBA" id="ARBA00022837"/>
    </source>
</evidence>
<dbReference type="AlphaFoldDB" id="A0A8J7T8I9"/>
<feature type="domain" description="Fucolectin tachylectin-4 pentraxin-1" evidence="8">
    <location>
        <begin position="78"/>
        <end position="222"/>
    </location>
</feature>
<feature type="domain" description="Fucolectin tachylectin-4 pentraxin-1" evidence="8">
    <location>
        <begin position="231"/>
        <end position="375"/>
    </location>
</feature>
<comment type="caution">
    <text evidence="9">The sequence shown here is derived from an EMBL/GenBank/DDBJ whole genome shotgun (WGS) entry which is preliminary data.</text>
</comment>
<dbReference type="PANTHER" id="PTHR45713:SF11">
    <property type="entry name" value="FUCOLECTIN TACHYLECTIN-4 PENTRAXIN-1 DOMAIN-CONTAINING PROTEIN"/>
    <property type="match status" value="1"/>
</dbReference>
<dbReference type="InterPro" id="IPR008979">
    <property type="entry name" value="Galactose-bd-like_sf"/>
</dbReference>
<dbReference type="SUPFAM" id="SSF49785">
    <property type="entry name" value="Galactose-binding domain-like"/>
    <property type="match status" value="6"/>
</dbReference>
<dbReference type="GO" id="GO:0010185">
    <property type="term" value="P:regulation of cellular defense response"/>
    <property type="evidence" value="ECO:0007669"/>
    <property type="project" value="UniProtKB-ARBA"/>
</dbReference>
<feature type="domain" description="Fucolectin tachylectin-4 pentraxin-1" evidence="8">
    <location>
        <begin position="689"/>
        <end position="782"/>
    </location>
</feature>
<evidence type="ECO:0000313" key="10">
    <source>
        <dbReference type="Proteomes" id="UP000736164"/>
    </source>
</evidence>
<comment type="subunit">
    <text evidence="3">Homotrimer.</text>
</comment>
<evidence type="ECO:0000313" key="9">
    <source>
        <dbReference type="EMBL" id="MBN3314617.1"/>
    </source>
</evidence>
<sequence length="784" mass="86554">MWYSMIVGAEVRVGNSLIGNGNKNYMCGTVNATSSDSFPTVCCHGVVGRYVNVVIPDKPQYLVFCEVEVYAVPVTCVQKNVALKSKVSQSSIYEPLSLAMKAIDGNKDNIYSSGSCAHTRYDYNAWWRADLQASHIVSAVTVFNRRDCCHQRLQGAEIHLGDSVLNNGRDGYRCGVITYTAPGSVHTICCNGRKGRYLTITIPGRQEYLTLCEVEINGLPIPPCLPNYYTESNVALIGKATQSSTLDSLGVAEHGINDNYSPHYFKSACTSTRKEARPWWRVELPGRYAITTVIVVNRGDCCPERLNGAQVRAGESQEDNGNVNPRCGTIANASRGTYHYFCCCGKKARYINIVLPGRSRVLSMCKVDVSGVPVAEDCPRIPGDKNVALRGEATQSSTYSGLGEAGNAIDGSWNAYLFQSSCTLTQYQQAPWWRVDLHGKYQVSAVLIRNRQDCCKNRLERAEVHLGSSLVNNGNSNYRCGIIQSTSLGSIHLICCGGQVGQYVNVVSPKTVFLTLCEVEVYGVPVPKCRRFRKEKNLALLALTSQSSTYEAAGQASHAIDGNRSPYYIMKSCTHTLHEVSPWWQADLRMSVHVSAIKLFNRRDCCHKRLVGAEVRLGNSLAANGNANYRCGVISVTWPGSVHTLCCNGRKGRYVNVVIPGKEKNILTLCEVEVYAVCPPKTCPRFWNETNVALKGAANQSSTFSPTGLASNAIDGNQNPNYFSWSCSHTQKNFGPWWRLDLKTRFRISWVLIVNRQDCCSERLEGAEVLIGDGLLEQTDENIW</sequence>
<evidence type="ECO:0000256" key="2">
    <source>
        <dbReference type="ARBA" id="ARBA00010147"/>
    </source>
</evidence>
<dbReference type="Proteomes" id="UP000736164">
    <property type="component" value="Unassembled WGS sequence"/>
</dbReference>
<keyword evidence="5" id="KW-0430">Lectin</keyword>
<evidence type="ECO:0000256" key="1">
    <source>
        <dbReference type="ARBA" id="ARBA00002219"/>
    </source>
</evidence>
<evidence type="ECO:0000256" key="3">
    <source>
        <dbReference type="ARBA" id="ARBA00011233"/>
    </source>
</evidence>
<accession>A0A8J7T8I9</accession>
<feature type="domain" description="Fucolectin tachylectin-4 pentraxin-1" evidence="8">
    <location>
        <begin position="535"/>
        <end position="681"/>
    </location>
</feature>
<dbReference type="EMBL" id="JAAWVO010016578">
    <property type="protein sequence ID" value="MBN3314617.1"/>
    <property type="molecule type" value="Genomic_DNA"/>
</dbReference>
<protein>
    <submittedName>
        <fullName evidence="9">FUCL1 protein</fullName>
    </submittedName>
</protein>
<dbReference type="SMART" id="SM00607">
    <property type="entry name" value="FTP"/>
    <property type="match status" value="5"/>
</dbReference>
<feature type="non-terminal residue" evidence="9">
    <location>
        <position position="784"/>
    </location>
</feature>
<dbReference type="Pfam" id="PF22633">
    <property type="entry name" value="F5_F8_type_C_2"/>
    <property type="match status" value="5"/>
</dbReference>
<keyword evidence="10" id="KW-1185">Reference proteome</keyword>
<comment type="function">
    <text evidence="1">Acts as a defensive agent. Recognizes blood group fucosylated oligosaccharides including A, B, H and Lewis B-type antigens. Does not recognize Lewis A antigen and has low affinity for monovalent haptens.</text>
</comment>
<proteinExistence type="inferred from homology"/>
<reference evidence="9" key="1">
    <citation type="journal article" date="2021" name="Cell">
        <title>Tracing the genetic footprints of vertebrate landing in non-teleost ray-finned fishes.</title>
        <authorList>
            <person name="Bi X."/>
            <person name="Wang K."/>
            <person name="Yang L."/>
            <person name="Pan H."/>
            <person name="Jiang H."/>
            <person name="Wei Q."/>
            <person name="Fang M."/>
            <person name="Yu H."/>
            <person name="Zhu C."/>
            <person name="Cai Y."/>
            <person name="He Y."/>
            <person name="Gan X."/>
            <person name="Zeng H."/>
            <person name="Yu D."/>
            <person name="Zhu Y."/>
            <person name="Jiang H."/>
            <person name="Qiu Q."/>
            <person name="Yang H."/>
            <person name="Zhang Y.E."/>
            <person name="Wang W."/>
            <person name="Zhu M."/>
            <person name="He S."/>
            <person name="Zhang G."/>
        </authorList>
    </citation>
    <scope>NUCLEOTIDE SEQUENCE</scope>
    <source>
        <strain evidence="9">Allg_001</strain>
    </source>
</reference>
<evidence type="ECO:0000259" key="8">
    <source>
        <dbReference type="SMART" id="SM00607"/>
    </source>
</evidence>
<dbReference type="InterPro" id="IPR006585">
    <property type="entry name" value="FTP1"/>
</dbReference>
<dbReference type="GO" id="GO:0046872">
    <property type="term" value="F:metal ion binding"/>
    <property type="evidence" value="ECO:0007669"/>
    <property type="project" value="UniProtKB-KW"/>
</dbReference>
<evidence type="ECO:0000256" key="7">
    <source>
        <dbReference type="ARBA" id="ARBA00023157"/>
    </source>
</evidence>